<feature type="domain" description="Tyrosine-protein kinase ephrin type A/B receptor-like" evidence="4">
    <location>
        <begin position="90"/>
        <end position="121"/>
    </location>
</feature>
<evidence type="ECO:0000259" key="4">
    <source>
        <dbReference type="Pfam" id="PF07699"/>
    </source>
</evidence>
<dbReference type="PANTHER" id="PTHR47236:SF4">
    <property type="entry name" value="GENE 9195-RELATED"/>
    <property type="match status" value="1"/>
</dbReference>
<evidence type="ECO:0000313" key="5">
    <source>
        <dbReference type="Proteomes" id="UP000515125"/>
    </source>
</evidence>
<keyword evidence="5" id="KW-1185">Reference proteome</keyword>
<dbReference type="InterPro" id="IPR009030">
    <property type="entry name" value="Growth_fac_rcpt_cys_sf"/>
</dbReference>
<keyword evidence="3" id="KW-0812">Transmembrane</keyword>
<organism evidence="5 6">
    <name type="scientific">Cyclospora cayetanensis</name>
    <dbReference type="NCBI Taxonomy" id="88456"/>
    <lineage>
        <taxon>Eukaryota</taxon>
        <taxon>Sar</taxon>
        <taxon>Alveolata</taxon>
        <taxon>Apicomplexa</taxon>
        <taxon>Conoidasida</taxon>
        <taxon>Coccidia</taxon>
        <taxon>Eucoccidiorida</taxon>
        <taxon>Eimeriorina</taxon>
        <taxon>Eimeriidae</taxon>
        <taxon>Cyclospora</taxon>
    </lineage>
</organism>
<dbReference type="Pfam" id="PF07699">
    <property type="entry name" value="Ephrin_rec_like"/>
    <property type="match status" value="1"/>
</dbReference>
<evidence type="ECO:0000256" key="1">
    <source>
        <dbReference type="SAM" id="Coils"/>
    </source>
</evidence>
<dbReference type="AlphaFoldDB" id="A0A6P6RZC6"/>
<keyword evidence="3" id="KW-0472">Membrane</keyword>
<protein>
    <submittedName>
        <fullName evidence="6">Uncharacterized protein LOC113147307</fullName>
    </submittedName>
</protein>
<dbReference type="GeneID" id="113147307"/>
<evidence type="ECO:0000256" key="3">
    <source>
        <dbReference type="SAM" id="Phobius"/>
    </source>
</evidence>
<dbReference type="SMART" id="SM01411">
    <property type="entry name" value="Ephrin_rec_like"/>
    <property type="match status" value="2"/>
</dbReference>
<name>A0A6P6RZC6_9EIME</name>
<proteinExistence type="predicted"/>
<feature type="coiled-coil region" evidence="1">
    <location>
        <begin position="606"/>
        <end position="658"/>
    </location>
</feature>
<sequence length="850" mass="92303">MNPYDILRSSASTACVACEEGTYSDTDGSRDCTPCQPGYICKVGCQTRYPKTLEDDGGIPCAPGYYCPEGSATMVPCPAGTYNPDSGKEAIENCLKCPVGSYTDKMGQGSCTACGGSSFTEVGDFECKCLGANRVYQPSTGACICKNGYEHIISGTDFSHEDSEEPCLPKEYPECGGGAIRTHTGQCQSTNQFCQNFCGPKGGSYIPKSGLCSCNFLPAVTDVCDENCREQQQTFSTDGKALLVKSGNGSIRTSFSIGALKGRSAVLFGPPSCDEDSCPVIFLAAAQDGTTRGYFGVPEELLEAMSERLSLSVAERSTVISMDTSKLRRPAQNVAKFVQATNQVPFIESPLLCTLVGSSILWQLSPGSEPVYPVHINDSLLNTNPIFDDGEFKKLQIEMESGAPFLLFGYTFTAPGVSVFATNRGTNRITIINVVEQVTQCGPMTVNLPHTATHESIATLPLKLPAAVLYGPPDWNTIYVTFLILLVLVLAILLAQYQVRLKYWTFANPQEIEHGDHSKESLQQIHPKSLHEAILWCKSKKHAEGESTITFPDLDPRAFQAVYCKLLETMGTLGSKLQLLGAHQDTLIELELDMGGPLKSALLPVLTEASEKKEMAEVENAELSEKLVSLKNAMLLRKGTLEEAVRRACEAMKEAEMERMKPLTQIQRNDGLTSLTLNVHLGSRSAEPNAHDTSPRFHEIADVTAESFAAALGVEQSAATTQALHHLKAVEAAKQVPGKLEVQLTGVLYHTPGDLPAYENSLQETLKQSIYFQCEAAQAANQTAYHSALAQINQEQLAYRYELERRLMVERARNDCLSRSYLASDSADELSEECQAETDPVSPGADCKCP</sequence>
<evidence type="ECO:0000256" key="2">
    <source>
        <dbReference type="SAM" id="MobiDB-lite"/>
    </source>
</evidence>
<accession>A0A6P6RZC6</accession>
<dbReference type="OrthoDB" id="354396at2759"/>
<dbReference type="SUPFAM" id="SSF57184">
    <property type="entry name" value="Growth factor receptor domain"/>
    <property type="match status" value="1"/>
</dbReference>
<feature type="compositionally biased region" description="Acidic residues" evidence="2">
    <location>
        <begin position="826"/>
        <end position="836"/>
    </location>
</feature>
<dbReference type="InterPro" id="IPR011641">
    <property type="entry name" value="Tyr-kin_ephrin_A/B_rcpt-like"/>
</dbReference>
<keyword evidence="1" id="KW-0175">Coiled coil</keyword>
<feature type="region of interest" description="Disordered" evidence="2">
    <location>
        <begin position="825"/>
        <end position="850"/>
    </location>
</feature>
<dbReference type="Gene3D" id="2.10.50.10">
    <property type="entry name" value="Tumor Necrosis Factor Receptor, subunit A, domain 2"/>
    <property type="match status" value="1"/>
</dbReference>
<evidence type="ECO:0000313" key="6">
    <source>
        <dbReference type="RefSeq" id="XP_026193218.1"/>
    </source>
</evidence>
<gene>
    <name evidence="6" type="primary">LOC113147307</name>
</gene>
<feature type="transmembrane region" description="Helical" evidence="3">
    <location>
        <begin position="478"/>
        <end position="495"/>
    </location>
</feature>
<dbReference type="PANTHER" id="PTHR47236">
    <property type="entry name" value="GENE, 32742-RELATED-RELATED"/>
    <property type="match status" value="1"/>
</dbReference>
<dbReference type="Proteomes" id="UP000515125">
    <property type="component" value="Unplaced"/>
</dbReference>
<reference evidence="6" key="1">
    <citation type="submission" date="2025-08" db="UniProtKB">
        <authorList>
            <consortium name="RefSeq"/>
        </authorList>
    </citation>
    <scope>IDENTIFICATION</scope>
</reference>
<keyword evidence="3" id="KW-1133">Transmembrane helix</keyword>
<dbReference type="RefSeq" id="XP_026193218.1">
    <property type="nucleotide sequence ID" value="XM_026337433.1"/>
</dbReference>